<dbReference type="InterPro" id="IPR035367">
    <property type="entry name" value="Nrap_D2"/>
</dbReference>
<protein>
    <recommendedName>
        <fullName evidence="3 7">Nucleolar protein 6</fullName>
    </recommendedName>
</protein>
<evidence type="ECO:0000259" key="9">
    <source>
        <dbReference type="Pfam" id="PF03813"/>
    </source>
</evidence>
<keyword evidence="4 7" id="KW-0694">RNA-binding</keyword>
<dbReference type="Proteomes" id="UP000663828">
    <property type="component" value="Unassembled WGS sequence"/>
</dbReference>
<feature type="region of interest" description="Disordered" evidence="8">
    <location>
        <begin position="1"/>
        <end position="26"/>
    </location>
</feature>
<evidence type="ECO:0000259" key="10">
    <source>
        <dbReference type="Pfam" id="PF17403"/>
    </source>
</evidence>
<dbReference type="Pfam" id="PF17404">
    <property type="entry name" value="Nrap_D3"/>
    <property type="match status" value="1"/>
</dbReference>
<proteinExistence type="inferred from homology"/>
<evidence type="ECO:0000313" key="14">
    <source>
        <dbReference type="Proteomes" id="UP000663828"/>
    </source>
</evidence>
<reference evidence="13" key="1">
    <citation type="submission" date="2021-02" db="EMBL/GenBank/DDBJ databases">
        <authorList>
            <person name="Nowell W R."/>
        </authorList>
    </citation>
    <scope>NUCLEOTIDE SEQUENCE</scope>
</reference>
<comment type="caution">
    <text evidence="13">The sequence shown here is derived from an EMBL/GenBank/DDBJ whole genome shotgun (WGS) entry which is preliminary data.</text>
</comment>
<dbReference type="PANTHER" id="PTHR17972:SF0">
    <property type="entry name" value="NUCLEOLAR PROTEIN 6"/>
    <property type="match status" value="1"/>
</dbReference>
<keyword evidence="5 7" id="KW-0539">Nucleus</keyword>
<keyword evidence="14" id="KW-1185">Reference proteome</keyword>
<gene>
    <name evidence="13" type="ORF">XAT740_LOCUS31244</name>
</gene>
<organism evidence="13 14">
    <name type="scientific">Adineta ricciae</name>
    <name type="common">Rotifer</name>
    <dbReference type="NCBI Taxonomy" id="249248"/>
    <lineage>
        <taxon>Eukaryota</taxon>
        <taxon>Metazoa</taxon>
        <taxon>Spiralia</taxon>
        <taxon>Gnathifera</taxon>
        <taxon>Rotifera</taxon>
        <taxon>Eurotatoria</taxon>
        <taxon>Bdelloidea</taxon>
        <taxon>Adinetida</taxon>
        <taxon>Adinetidae</taxon>
        <taxon>Adineta</taxon>
    </lineage>
</organism>
<feature type="domain" description="Nrap protein" evidence="11">
    <location>
        <begin position="882"/>
        <end position="975"/>
    </location>
</feature>
<dbReference type="GO" id="GO:0003723">
    <property type="term" value="F:RNA binding"/>
    <property type="evidence" value="ECO:0007669"/>
    <property type="project" value="UniProtKB-KW"/>
</dbReference>
<comment type="function">
    <text evidence="6">Part of the small subunit (SSU) processome, first precursor of the small eukaryotic ribosomal subunit. During the assembly of the SSU processome in the nucleolus, many ribosome biogenesis factors, an RNA chaperone and ribosomal proteins associate with the nascent pre-rRNA and work in concert to generate RNA folding, modifications, rearrangements and cleavage as well as targeted degradation of pre-ribosomal RNA by the RNA exosome.</text>
</comment>
<dbReference type="AlphaFoldDB" id="A0A815GXW5"/>
<dbReference type="InterPro" id="IPR005554">
    <property type="entry name" value="NOL6/Upt22"/>
</dbReference>
<dbReference type="InterPro" id="IPR035082">
    <property type="entry name" value="Nrap_D1"/>
</dbReference>
<dbReference type="GO" id="GO:0006364">
    <property type="term" value="P:rRNA processing"/>
    <property type="evidence" value="ECO:0007669"/>
    <property type="project" value="TreeGrafter"/>
</dbReference>
<feature type="non-terminal residue" evidence="13">
    <location>
        <position position="1"/>
    </location>
</feature>
<sequence length="1118" mass="130143">MEVLKRKSNGVSSTNGHGQKKKKKVEYAEEQDVETTYFESEITFHSTVTKMKVNALLNEVTLKESQRHEINEFIEQVSNELKSIPQGKVRELSKMSEWLDKFNIKIPLSYAKMEKSFQFFPPTVIEPIGSYTYDGFIVKSSNKLSTIIDLLVEIPRICIHKRDYLNNEYIGKRAVYLCYLAKKLKHSLEFAHLNDTTNNHAVLLVKPKESSAFAIRIILAPEQNSFKEKRFLPTSSNLRWNWFAGDGKEENEPFYPTPNYNSSILFDCRCRETSEYLKKIFSSSKELCNGLKLFKIWLEQRQLSNGFGSFEGGMSAFLLAYLLQTNKLTRQMNSYQVFRIVLVALMENNFLPTNNCSLSNEKPAENIFNNDDCVLTDQSGLLNIFHTLTRANYKRLQHEARISLNSFNDPVIDHFQTLFMTSMKPVYSMDATIQISSIDQYDKLLEEKSTKNQLLMDNRNDKHFLLCQEVLHLLENGLKERISLLCPLPSLVKTYLLFLDEQLHRWKTQTIEQIENFIQQKSNEIRELYQKYYMEINSQYLTIREQTQTADLPGDFPDQLEYLHVYSRLNSFEKRLHLNIHSFTTNQLNEKIKLDYAHFRELTSKTAIYPWKEMIQKKLPVIINARLPSRKDVALQPVTKHPCTLKSISSTPIQSYDHSVENASNLSVLITRYFDGKRIEYEIDSLFLPDLYLPSSPLDKNDNKTLVCLYKSLLSDENSYQMNYSTIMFSQCEMKHHCLASSAKSSEVLLYNSKLNILIFLQYEDNKYHCLHRLYLQWPSHFSTQLCDITYSQDTDHYFISTNDFNHLYMFDRKTLSVNDLGCVSDSLPLNRIAFYKSTMYGIVGDRDLVEYLFDEKRLNLKINRKIDLFNSDEILLDITCDQNNLLVWPINEPVPARTSITFGVIFSDQYDLSVLKGPENETKEAVTFRKLWTERSELRRFPDGSILESVVWNAETAKDKRSIWMDATRYLLEIQAGISPTHIEFVYNDQLPSSLLSIPARLFPSYGTGDEQHIYLCREFVELSKQIRTLNNELPLKINNIVGVDETFRYTNVFPPLPAAFLTDLHKIRSIEHATQALIPRSTSRYAPPFSPSLAILCQLEKTSSNDRDFETLERIK</sequence>
<dbReference type="EMBL" id="CAJNOR010002835">
    <property type="protein sequence ID" value="CAF1346478.1"/>
    <property type="molecule type" value="Genomic_DNA"/>
</dbReference>
<dbReference type="Pfam" id="PF17403">
    <property type="entry name" value="Nrap_D2"/>
    <property type="match status" value="1"/>
</dbReference>
<dbReference type="InterPro" id="IPR035369">
    <property type="entry name" value="Nrap_D4"/>
</dbReference>
<dbReference type="GO" id="GO:0034456">
    <property type="term" value="C:UTP-C complex"/>
    <property type="evidence" value="ECO:0007669"/>
    <property type="project" value="TreeGrafter"/>
</dbReference>
<feature type="domain" description="Nrap protein" evidence="10">
    <location>
        <begin position="289"/>
        <end position="421"/>
    </location>
</feature>
<dbReference type="Pfam" id="PF17405">
    <property type="entry name" value="Nrap_D4"/>
    <property type="match status" value="1"/>
</dbReference>
<comment type="similarity">
    <text evidence="2 7">Belongs to the NRAP family.</text>
</comment>
<comment type="subcellular location">
    <subcellularLocation>
        <location evidence="1 7">Nucleus</location>
        <location evidence="1 7">Nucleolus</location>
    </subcellularLocation>
</comment>
<dbReference type="PANTHER" id="PTHR17972">
    <property type="entry name" value="NUCLEOLAR RNA-ASSOCIATED PROTEIN"/>
    <property type="match status" value="1"/>
</dbReference>
<dbReference type="GO" id="GO:0032040">
    <property type="term" value="C:small-subunit processome"/>
    <property type="evidence" value="ECO:0007669"/>
    <property type="project" value="TreeGrafter"/>
</dbReference>
<evidence type="ECO:0000256" key="5">
    <source>
        <dbReference type="ARBA" id="ARBA00023242"/>
    </source>
</evidence>
<evidence type="ECO:0000259" key="12">
    <source>
        <dbReference type="Pfam" id="PF17405"/>
    </source>
</evidence>
<evidence type="ECO:0000313" key="13">
    <source>
        <dbReference type="EMBL" id="CAF1346478.1"/>
    </source>
</evidence>
<evidence type="ECO:0000256" key="1">
    <source>
        <dbReference type="ARBA" id="ARBA00004604"/>
    </source>
</evidence>
<evidence type="ECO:0000256" key="4">
    <source>
        <dbReference type="ARBA" id="ARBA00022884"/>
    </source>
</evidence>
<evidence type="ECO:0000256" key="6">
    <source>
        <dbReference type="ARBA" id="ARBA00035000"/>
    </source>
</evidence>
<evidence type="ECO:0000256" key="7">
    <source>
        <dbReference type="RuleBase" id="RU364032"/>
    </source>
</evidence>
<accession>A0A815GXW5</accession>
<dbReference type="Gene3D" id="1.10.1410.10">
    <property type="match status" value="1"/>
</dbReference>
<evidence type="ECO:0000259" key="11">
    <source>
        <dbReference type="Pfam" id="PF17404"/>
    </source>
</evidence>
<evidence type="ECO:0000256" key="3">
    <source>
        <dbReference type="ARBA" id="ARBA00016437"/>
    </source>
</evidence>
<feature type="domain" description="Nrap protein" evidence="9">
    <location>
        <begin position="148"/>
        <end position="282"/>
    </location>
</feature>
<dbReference type="GO" id="GO:0006409">
    <property type="term" value="P:tRNA export from nucleus"/>
    <property type="evidence" value="ECO:0007669"/>
    <property type="project" value="TreeGrafter"/>
</dbReference>
<feature type="domain" description="Nrap protein" evidence="12">
    <location>
        <begin position="1013"/>
        <end position="1118"/>
    </location>
</feature>
<dbReference type="InterPro" id="IPR035368">
    <property type="entry name" value="Nrap_D3"/>
</dbReference>
<dbReference type="GO" id="GO:0032545">
    <property type="term" value="C:CURI complex"/>
    <property type="evidence" value="ECO:0007669"/>
    <property type="project" value="TreeGrafter"/>
</dbReference>
<evidence type="ECO:0000256" key="8">
    <source>
        <dbReference type="SAM" id="MobiDB-lite"/>
    </source>
</evidence>
<name>A0A815GXW5_ADIRI</name>
<dbReference type="Pfam" id="PF03813">
    <property type="entry name" value="Nrap"/>
    <property type="match status" value="1"/>
</dbReference>
<evidence type="ECO:0000256" key="2">
    <source>
        <dbReference type="ARBA" id="ARBA00006674"/>
    </source>
</evidence>